<comment type="caution">
    <text evidence="1">The sequence shown here is derived from an EMBL/GenBank/DDBJ whole genome shotgun (WGS) entry which is preliminary data.</text>
</comment>
<evidence type="ECO:0000313" key="1">
    <source>
        <dbReference type="EMBL" id="KRY73053.1"/>
    </source>
</evidence>
<proteinExistence type="predicted"/>
<sequence>MATNGRHIRGSQRRHSVANGIWVMGHINLHIIKYGNFVGKILLEMQFAFLIDVVIATDNVILHEHPIDIIETITSHKSSIFITNNDGNNTTTISISFYYPFSHMNHFVYRL</sequence>
<dbReference type="AlphaFoldDB" id="A0A0V1EGU9"/>
<name>A0A0V1EGU9_TRIPS</name>
<evidence type="ECO:0000313" key="2">
    <source>
        <dbReference type="EMBL" id="KRZ23476.1"/>
    </source>
</evidence>
<dbReference type="EMBL" id="JYDR01000038">
    <property type="protein sequence ID" value="KRY73053.1"/>
    <property type="molecule type" value="Genomic_DNA"/>
</dbReference>
<organism evidence="1 3">
    <name type="scientific">Trichinella pseudospiralis</name>
    <name type="common">Parasitic roundworm</name>
    <dbReference type="NCBI Taxonomy" id="6337"/>
    <lineage>
        <taxon>Eukaryota</taxon>
        <taxon>Metazoa</taxon>
        <taxon>Ecdysozoa</taxon>
        <taxon>Nematoda</taxon>
        <taxon>Enoplea</taxon>
        <taxon>Dorylaimia</taxon>
        <taxon>Trichinellida</taxon>
        <taxon>Trichinellidae</taxon>
        <taxon>Trichinella</taxon>
    </lineage>
</organism>
<protein>
    <submittedName>
        <fullName evidence="1">Uncharacterized protein</fullName>
    </submittedName>
</protein>
<reference evidence="3 4" key="1">
    <citation type="submission" date="2015-01" db="EMBL/GenBank/DDBJ databases">
        <title>Evolution of Trichinella species and genotypes.</title>
        <authorList>
            <person name="Korhonen P.K."/>
            <person name="Edoardo P."/>
            <person name="Giuseppe L.R."/>
            <person name="Gasser R.B."/>
        </authorList>
    </citation>
    <scope>NUCLEOTIDE SEQUENCE [LARGE SCALE GENOMIC DNA]</scope>
    <source>
        <strain evidence="1">ISS13</strain>
        <strain evidence="2">ISS176</strain>
    </source>
</reference>
<dbReference type="Proteomes" id="UP000054632">
    <property type="component" value="Unassembled WGS sequence"/>
</dbReference>
<dbReference type="Proteomes" id="UP000054826">
    <property type="component" value="Unassembled WGS sequence"/>
</dbReference>
<gene>
    <name evidence="1" type="ORF">T4A_3328</name>
    <name evidence="2" type="ORF">T4C_9789</name>
</gene>
<evidence type="ECO:0000313" key="4">
    <source>
        <dbReference type="Proteomes" id="UP000054826"/>
    </source>
</evidence>
<accession>A0A0V1EGU9</accession>
<evidence type="ECO:0000313" key="3">
    <source>
        <dbReference type="Proteomes" id="UP000054632"/>
    </source>
</evidence>
<dbReference type="EMBL" id="JYDV01000258">
    <property type="protein sequence ID" value="KRZ23476.1"/>
    <property type="molecule type" value="Genomic_DNA"/>
</dbReference>